<dbReference type="Pfam" id="PF02779">
    <property type="entry name" value="Transket_pyr"/>
    <property type="match status" value="1"/>
</dbReference>
<accession>A0A9J6P968</accession>
<comment type="cofactor">
    <cofactor evidence="1">
        <name>thiamine diphosphate</name>
        <dbReference type="ChEBI" id="CHEBI:58937"/>
    </cofactor>
</comment>
<feature type="domain" description="Transketolase-like pyrimidine-binding" evidence="9">
    <location>
        <begin position="491"/>
        <end position="681"/>
    </location>
</feature>
<dbReference type="GO" id="GO:0006099">
    <property type="term" value="P:tricarboxylic acid cycle"/>
    <property type="evidence" value="ECO:0007669"/>
    <property type="project" value="TreeGrafter"/>
</dbReference>
<evidence type="ECO:0000313" key="11">
    <source>
        <dbReference type="Proteomes" id="UP001055804"/>
    </source>
</evidence>
<evidence type="ECO:0000256" key="6">
    <source>
        <dbReference type="ARBA" id="ARBA00023002"/>
    </source>
</evidence>
<dbReference type="Gene3D" id="3.40.50.970">
    <property type="match status" value="1"/>
</dbReference>
<dbReference type="SUPFAM" id="SSF52518">
    <property type="entry name" value="Thiamin diphosphate-binding fold (THDP-binding)"/>
    <property type="match status" value="2"/>
</dbReference>
<evidence type="ECO:0000256" key="7">
    <source>
        <dbReference type="ARBA" id="ARBA00023052"/>
    </source>
</evidence>
<dbReference type="InterPro" id="IPR031717">
    <property type="entry name" value="ODO-1/KGD_C"/>
</dbReference>
<dbReference type="PANTHER" id="PTHR23152">
    <property type="entry name" value="2-OXOGLUTARATE DEHYDROGENASE"/>
    <property type="match status" value="1"/>
</dbReference>
<evidence type="ECO:0000256" key="8">
    <source>
        <dbReference type="ARBA" id="ARBA00030680"/>
    </source>
</evidence>
<dbReference type="InterPro" id="IPR001017">
    <property type="entry name" value="DH_E1"/>
</dbReference>
<proteinExistence type="predicted"/>
<keyword evidence="7" id="KW-0786">Thiamine pyrophosphate</keyword>
<evidence type="ECO:0000256" key="5">
    <source>
        <dbReference type="ARBA" id="ARBA00013321"/>
    </source>
</evidence>
<dbReference type="Gene3D" id="3.40.50.12470">
    <property type="match status" value="1"/>
</dbReference>
<protein>
    <recommendedName>
        <fullName evidence="5">2-oxoglutarate dehydrogenase E1 component</fullName>
        <ecNumber evidence="4">1.2.4.2</ecNumber>
    </recommendedName>
    <alternativeName>
        <fullName evidence="8">Alpha-ketoglutarate dehydrogenase</fullName>
    </alternativeName>
</protein>
<comment type="function">
    <text evidence="2">E1 component of the 2-oxoglutarate dehydrogenase (OGDH) complex which catalyzes the decarboxylation of 2-oxoglutarate, the first step in the conversion of 2-oxoglutarate to succinyl-CoA and CO(2).</text>
</comment>
<evidence type="ECO:0000259" key="9">
    <source>
        <dbReference type="SMART" id="SM00861"/>
    </source>
</evidence>
<dbReference type="EMBL" id="JAMZFT010000001">
    <property type="protein sequence ID" value="MCP1335333.1"/>
    <property type="molecule type" value="Genomic_DNA"/>
</dbReference>
<dbReference type="InterPro" id="IPR042179">
    <property type="entry name" value="KGD_C_sf"/>
</dbReference>
<dbReference type="GO" id="GO:0004591">
    <property type="term" value="F:oxoglutarate dehydrogenase (succinyl-transferring) activity"/>
    <property type="evidence" value="ECO:0007669"/>
    <property type="project" value="UniProtKB-EC"/>
</dbReference>
<evidence type="ECO:0000256" key="3">
    <source>
        <dbReference type="ARBA" id="ARBA00011301"/>
    </source>
</evidence>
<dbReference type="GO" id="GO:0030976">
    <property type="term" value="F:thiamine pyrophosphate binding"/>
    <property type="evidence" value="ECO:0007669"/>
    <property type="project" value="InterPro"/>
</dbReference>
<dbReference type="GO" id="GO:0045252">
    <property type="term" value="C:oxoglutarate dehydrogenase complex"/>
    <property type="evidence" value="ECO:0007669"/>
    <property type="project" value="TreeGrafter"/>
</dbReference>
<keyword evidence="11" id="KW-1185">Reference proteome</keyword>
<dbReference type="PIRSF" id="PIRSF000157">
    <property type="entry name" value="Oxoglu_dh_E1"/>
    <property type="match status" value="1"/>
</dbReference>
<organism evidence="10 11">
    <name type="scientific">Futiania mangrovi</name>
    <dbReference type="NCBI Taxonomy" id="2959716"/>
    <lineage>
        <taxon>Bacteria</taxon>
        <taxon>Pseudomonadati</taxon>
        <taxon>Pseudomonadota</taxon>
        <taxon>Alphaproteobacteria</taxon>
        <taxon>Futianiales</taxon>
        <taxon>Futianiaceae</taxon>
        <taxon>Futiania</taxon>
    </lineage>
</organism>
<dbReference type="Gene3D" id="3.40.50.11610">
    <property type="entry name" value="Multifunctional 2-oxoglutarate metabolism enzyme, C-terminal domain"/>
    <property type="match status" value="1"/>
</dbReference>
<evidence type="ECO:0000256" key="4">
    <source>
        <dbReference type="ARBA" id="ARBA00012280"/>
    </source>
</evidence>
<evidence type="ECO:0000313" key="10">
    <source>
        <dbReference type="EMBL" id="MCP1335333.1"/>
    </source>
</evidence>
<reference evidence="10" key="1">
    <citation type="submission" date="2022-06" db="EMBL/GenBank/DDBJ databases">
        <title>Isolation and Genomics of Futiania mangrovii gen. nov., sp. nov., a Rare and Metabolically-versatile member in the Class Alphaproteobacteria.</title>
        <authorList>
            <person name="Liu L."/>
            <person name="Huang W.-C."/>
            <person name="Pan J."/>
            <person name="Li J."/>
            <person name="Huang Y."/>
            <person name="Du H."/>
            <person name="Liu Y."/>
            <person name="Li M."/>
        </authorList>
    </citation>
    <scope>NUCLEOTIDE SEQUENCE</scope>
    <source>
        <strain evidence="10">FT118</strain>
    </source>
</reference>
<dbReference type="Proteomes" id="UP001055804">
    <property type="component" value="Unassembled WGS sequence"/>
</dbReference>
<dbReference type="AlphaFoldDB" id="A0A9J6P968"/>
<comment type="subunit">
    <text evidence="3">Homodimer. Part of the 2-oxoglutarate dehydrogenase (OGDH) complex composed of E1 (2-oxoglutarate dehydrogenase), E2 (dihydrolipoamide succinyltransferase) and E3 (dihydrolipoamide dehydrogenase); the complex contains multiple copies of the three enzymatic components (E1, E2 and E3).</text>
</comment>
<dbReference type="InterPro" id="IPR029061">
    <property type="entry name" value="THDP-binding"/>
</dbReference>
<dbReference type="Pfam" id="PF16870">
    <property type="entry name" value="OxoGdeHyase_C"/>
    <property type="match status" value="1"/>
</dbReference>
<evidence type="ECO:0000256" key="1">
    <source>
        <dbReference type="ARBA" id="ARBA00001964"/>
    </source>
</evidence>
<gene>
    <name evidence="10" type="ORF">NJQ99_02825</name>
</gene>
<dbReference type="Pfam" id="PF00676">
    <property type="entry name" value="E1_dh"/>
    <property type="match status" value="1"/>
</dbReference>
<dbReference type="RefSeq" id="WP_269331280.1">
    <property type="nucleotide sequence ID" value="NZ_JAMZFT010000001.1"/>
</dbReference>
<dbReference type="SMART" id="SM00861">
    <property type="entry name" value="Transket_pyr"/>
    <property type="match status" value="1"/>
</dbReference>
<evidence type="ECO:0000256" key="2">
    <source>
        <dbReference type="ARBA" id="ARBA00003906"/>
    </source>
</evidence>
<dbReference type="PANTHER" id="PTHR23152:SF4">
    <property type="entry name" value="2-OXOADIPATE DEHYDROGENASE COMPLEX COMPONENT E1"/>
    <property type="match status" value="1"/>
</dbReference>
<dbReference type="GO" id="GO:0005829">
    <property type="term" value="C:cytosol"/>
    <property type="evidence" value="ECO:0007669"/>
    <property type="project" value="TreeGrafter"/>
</dbReference>
<keyword evidence="6" id="KW-0560">Oxidoreductase</keyword>
<dbReference type="EC" id="1.2.4.2" evidence="4"/>
<name>A0A9J6P968_9PROT</name>
<dbReference type="InterPro" id="IPR011603">
    <property type="entry name" value="2oxoglutarate_DH_E1"/>
</dbReference>
<dbReference type="InterPro" id="IPR005475">
    <property type="entry name" value="Transketolase-like_Pyr-bd"/>
</dbReference>
<sequence>MGRDELRQFDFLGAGDPGALDALFGRGGGNGPGPAPWYRFGWMAADLDPLKLSAPLVHPDLATAREAMDADEAARLDADWCGSIGWEIGHLQDAERAAWLVGEIEAGWTPPDDLRAAALDLIARGEAFEAIFAKRLPTVKIFGLSGSETYLVAIEAAIREAGAKSVAVGGMHRGRLTQMALSFEKPLVRCIAECMGTPDLPEGLGASSDVPYHLGWEGTRADGVHMWVAPHPSHLSIVPALTLGRACAMARETGEAPLPLLLHTDAAFAGQGVNMELLQLSGLPQYSVGGTIHLVLNNQLGFTTDPEEARTARACTDIAKLIEAPVIHVNGDDPDAVLAAVRIAARYRNRFGADVVVDLVTFRRRGHNEIEEARFTQPLQYKVIDALPPISTRYAQTLGSDAPDLSAFRTEMDEAFAAAKSWAPNGPDMTPGLAKDIETRLCDPVETGVDVERLRALGIAMATAPEGMTLHPKVLQFLEKRRAAFEKGEGIDWASAEALAMAVAADDGLPVRFSGQDSVRGAFTQRHLALHDQETGAVHSVLGAFGSDVEVFNTPLIENAVLGIEYGISVGERRIQQIWEAQFGDFLSVCQPMFDQFVTGGEDRWLLTSRLTMLLPHGMDGGGPDHSTGHPERVLARCARGNICVVNASTPANYFHALRRQVVRDVAKPLVVFTPKFLLRHGACQSALADFGPSTGFETVIGETVARAKRVVLCSGKMFYLLDAARKERGLEKKVALVRIEQLYPFPAEAVAAALKPYAKADLVWAQEEPENLGPFTWLDRRLEAAAGRRVRLVTRPAAPSPAVGWKGWHEKEQQAVIDGALALED</sequence>
<comment type="caution">
    <text evidence="10">The sequence shown here is derived from an EMBL/GenBank/DDBJ whole genome shotgun (WGS) entry which is preliminary data.</text>
</comment>